<dbReference type="GO" id="GO:0030170">
    <property type="term" value="F:pyridoxal phosphate binding"/>
    <property type="evidence" value="ECO:0007669"/>
    <property type="project" value="InterPro"/>
</dbReference>
<evidence type="ECO:0000256" key="15">
    <source>
        <dbReference type="PIRSR" id="PIRSR600407-1"/>
    </source>
</evidence>
<evidence type="ECO:0000256" key="4">
    <source>
        <dbReference type="ARBA" id="ARBA00011738"/>
    </source>
</evidence>
<dbReference type="InterPro" id="IPR010977">
    <property type="entry name" value="Aromatic_deC"/>
</dbReference>
<protein>
    <recommendedName>
        <fullName evidence="13">Aromatic-L-amino-acid decarboxylase</fullName>
        <ecNumber evidence="12">4.1.1.28</ecNumber>
    </recommendedName>
    <alternativeName>
        <fullName evidence="14">DOPA decarboxylase</fullName>
    </alternativeName>
</protein>
<keyword evidence="18" id="KW-0812">Transmembrane</keyword>
<dbReference type="InterPro" id="IPR002129">
    <property type="entry name" value="PyrdxlP-dep_de-COase"/>
</dbReference>
<keyword evidence="7 17" id="KW-0378">Hydrolase</keyword>
<keyword evidence="9" id="KW-0456">Lyase</keyword>
<evidence type="ECO:0000256" key="12">
    <source>
        <dbReference type="ARBA" id="ARBA00038886"/>
    </source>
</evidence>
<comment type="function">
    <text evidence="10">Catalyzes the decarboxylation of L-3,4-dihydroxyphenylalanine (DOPA) to dopamine and L-5-hydroxytryptophan to serotonin.</text>
</comment>
<dbReference type="Gene3D" id="1.20.1340.10">
    <property type="entry name" value="dopa decarboxylase, N-terminal domain"/>
    <property type="match status" value="1"/>
</dbReference>
<comment type="subunit">
    <text evidence="4">Homodimer.</text>
</comment>
<dbReference type="InterPro" id="IPR015424">
    <property type="entry name" value="PyrdxlP-dep_Trfase"/>
</dbReference>
<dbReference type="InterPro" id="IPR000407">
    <property type="entry name" value="GDA1_CD39_NTPase"/>
</dbReference>
<keyword evidence="8" id="KW-0663">Pyridoxal phosphate</keyword>
<dbReference type="GO" id="GO:0042423">
    <property type="term" value="P:catecholamine biosynthetic process"/>
    <property type="evidence" value="ECO:0007669"/>
    <property type="project" value="UniProtKB-KW"/>
</dbReference>
<dbReference type="Gene3D" id="3.40.640.10">
    <property type="entry name" value="Type I PLP-dependent aspartate aminotransferase-like (Major domain)"/>
    <property type="match status" value="2"/>
</dbReference>
<dbReference type="AlphaFoldDB" id="A0AAW1DVB0"/>
<evidence type="ECO:0000256" key="7">
    <source>
        <dbReference type="ARBA" id="ARBA00022801"/>
    </source>
</evidence>
<evidence type="ECO:0000256" key="14">
    <source>
        <dbReference type="ARBA" id="ARBA00041275"/>
    </source>
</evidence>
<evidence type="ECO:0000256" key="17">
    <source>
        <dbReference type="RuleBase" id="RU003833"/>
    </source>
</evidence>
<dbReference type="GO" id="GO:0005737">
    <property type="term" value="C:cytoplasm"/>
    <property type="evidence" value="ECO:0007669"/>
    <property type="project" value="TreeGrafter"/>
</dbReference>
<dbReference type="PANTHER" id="PTHR11999">
    <property type="entry name" value="GROUP II PYRIDOXAL-5-PHOSPHATE DECARBOXYLASE"/>
    <property type="match status" value="1"/>
</dbReference>
<dbReference type="Pfam" id="PF01150">
    <property type="entry name" value="GDA1_CD39"/>
    <property type="match status" value="1"/>
</dbReference>
<name>A0AAW1DVB0_ZOAVI</name>
<evidence type="ECO:0000256" key="8">
    <source>
        <dbReference type="ARBA" id="ARBA00022898"/>
    </source>
</evidence>
<evidence type="ECO:0000256" key="18">
    <source>
        <dbReference type="SAM" id="Phobius"/>
    </source>
</evidence>
<evidence type="ECO:0000256" key="5">
    <source>
        <dbReference type="ARBA" id="ARBA00022584"/>
    </source>
</evidence>
<dbReference type="FunFam" id="1.20.1340.10:FF:000001">
    <property type="entry name" value="Histidine decarboxylase"/>
    <property type="match status" value="1"/>
</dbReference>
<gene>
    <name evidence="19" type="ORF">VZT92_026950</name>
</gene>
<keyword evidence="18" id="KW-0472">Membrane</keyword>
<dbReference type="PRINTS" id="PR00800">
    <property type="entry name" value="YHDCRBOXLASE"/>
</dbReference>
<evidence type="ECO:0000256" key="1">
    <source>
        <dbReference type="ARBA" id="ARBA00001933"/>
    </source>
</evidence>
<dbReference type="GO" id="GO:0005524">
    <property type="term" value="F:ATP binding"/>
    <property type="evidence" value="ECO:0007669"/>
    <property type="project" value="UniProtKB-KW"/>
</dbReference>
<keyword evidence="5" id="KW-0127">Catecholamine biosynthesis</keyword>
<comment type="similarity">
    <text evidence="3">Belongs to the group II decarboxylase family.</text>
</comment>
<dbReference type="GO" id="GO:0042427">
    <property type="term" value="P:serotonin biosynthetic process"/>
    <property type="evidence" value="ECO:0007669"/>
    <property type="project" value="TreeGrafter"/>
</dbReference>
<evidence type="ECO:0000256" key="11">
    <source>
        <dbReference type="ARBA" id="ARBA00037889"/>
    </source>
</evidence>
<accession>A0AAW1DVB0</accession>
<evidence type="ECO:0000256" key="3">
    <source>
        <dbReference type="ARBA" id="ARBA00009533"/>
    </source>
</evidence>
<comment type="similarity">
    <text evidence="2 17">Belongs to the GDA1/CD39 NTPase family.</text>
</comment>
<dbReference type="Proteomes" id="UP001488805">
    <property type="component" value="Unassembled WGS sequence"/>
</dbReference>
<dbReference type="EMBL" id="JBCEZU010000597">
    <property type="protein sequence ID" value="KAK9513414.1"/>
    <property type="molecule type" value="Genomic_DNA"/>
</dbReference>
<comment type="caution">
    <text evidence="19">The sequence shown here is derived from an EMBL/GenBank/DDBJ whole genome shotgun (WGS) entry which is preliminary data.</text>
</comment>
<feature type="binding site" evidence="16">
    <location>
        <begin position="623"/>
        <end position="627"/>
    </location>
    <ligand>
        <name>ATP</name>
        <dbReference type="ChEBI" id="CHEBI:30616"/>
    </ligand>
</feature>
<dbReference type="PANTHER" id="PTHR11999:SF167">
    <property type="entry name" value="AROMATIC-L-AMINO-ACID DECARBOXYLASE"/>
    <property type="match status" value="1"/>
</dbReference>
<dbReference type="Gene3D" id="3.30.420.150">
    <property type="entry name" value="Exopolyphosphatase. Domain 2"/>
    <property type="match status" value="1"/>
</dbReference>
<dbReference type="GO" id="GO:0006520">
    <property type="term" value="P:amino acid metabolic process"/>
    <property type="evidence" value="ECO:0007669"/>
    <property type="project" value="InterPro"/>
</dbReference>
<dbReference type="GO" id="GO:0016787">
    <property type="term" value="F:hydrolase activity"/>
    <property type="evidence" value="ECO:0007669"/>
    <property type="project" value="UniProtKB-KW"/>
</dbReference>
<feature type="transmembrane region" description="Helical" evidence="18">
    <location>
        <begin position="881"/>
        <end position="905"/>
    </location>
</feature>
<dbReference type="GO" id="GO:0019752">
    <property type="term" value="P:carboxylic acid metabolic process"/>
    <property type="evidence" value="ECO:0007669"/>
    <property type="project" value="InterPro"/>
</dbReference>
<dbReference type="Gene3D" id="3.90.1150.10">
    <property type="entry name" value="Aspartate Aminotransferase, domain 1"/>
    <property type="match status" value="1"/>
</dbReference>
<dbReference type="FunFam" id="3.90.1150.10:FF:000018">
    <property type="entry name" value="Histidine decarboxylase"/>
    <property type="match status" value="1"/>
</dbReference>
<comment type="cofactor">
    <cofactor evidence="1">
        <name>pyridoxal 5'-phosphate</name>
        <dbReference type="ChEBI" id="CHEBI:597326"/>
    </cofactor>
</comment>
<dbReference type="InterPro" id="IPR015421">
    <property type="entry name" value="PyrdxlP-dep_Trfase_major"/>
</dbReference>
<feature type="active site" description="Proton acceptor" evidence="15">
    <location>
        <position position="583"/>
    </location>
</feature>
<keyword evidence="20" id="KW-1185">Reference proteome</keyword>
<comment type="pathway">
    <text evidence="11">Catecholamine biosynthesis; dopamine biosynthesis; dopamine from L-tyrosine: step 2/2.</text>
</comment>
<evidence type="ECO:0000256" key="2">
    <source>
        <dbReference type="ARBA" id="ARBA00009283"/>
    </source>
</evidence>
<evidence type="ECO:0000256" key="6">
    <source>
        <dbReference type="ARBA" id="ARBA00022793"/>
    </source>
</evidence>
<organism evidence="19 20">
    <name type="scientific">Zoarces viviparus</name>
    <name type="common">Viviparous eelpout</name>
    <name type="synonym">Blennius viviparus</name>
    <dbReference type="NCBI Taxonomy" id="48416"/>
    <lineage>
        <taxon>Eukaryota</taxon>
        <taxon>Metazoa</taxon>
        <taxon>Chordata</taxon>
        <taxon>Craniata</taxon>
        <taxon>Vertebrata</taxon>
        <taxon>Euteleostomi</taxon>
        <taxon>Actinopterygii</taxon>
        <taxon>Neopterygii</taxon>
        <taxon>Teleostei</taxon>
        <taxon>Neoteleostei</taxon>
        <taxon>Acanthomorphata</taxon>
        <taxon>Eupercaria</taxon>
        <taxon>Perciformes</taxon>
        <taxon>Cottioidei</taxon>
        <taxon>Zoarcales</taxon>
        <taxon>Zoarcidae</taxon>
        <taxon>Zoarcinae</taxon>
        <taxon>Zoarces</taxon>
    </lineage>
</organism>
<keyword evidence="16" id="KW-0547">Nucleotide-binding</keyword>
<evidence type="ECO:0000256" key="13">
    <source>
        <dbReference type="ARBA" id="ARBA00040968"/>
    </source>
</evidence>
<dbReference type="InterPro" id="IPR015422">
    <property type="entry name" value="PyrdxlP-dep_Trfase_small"/>
</dbReference>
<dbReference type="Pfam" id="PF00282">
    <property type="entry name" value="Pyridoxal_deC"/>
    <property type="match status" value="2"/>
</dbReference>
<dbReference type="EC" id="4.1.1.28" evidence="12"/>
<sequence>MDAAEFRRRGKEMVDYVADYLENIEQRPVYPDVEPGYLRSLIPSEAPLEPENYDDIIKDVERVIMPGVTHWHSPNFFAYFPAASSYPAMLADMLCGAIGCIGFSWAASPACTELETVMLDWLGKMLKLPEHFIAGTDGHGGGVIQGTASEATLMSLLAARCKAIRRVQATNPETSEAEIMSKLVAYTSDQAHSSVERASLIGGTVMRKVPTDNAYAAGGGMLKKMLEEDKAAGLIPFYFCATLGTTSSCAFDHITELGPIWLITDYRHWQIPLGRRFRSLKMWFVFRMYGLQGLQAHIRKHVRLAKEFESLVRADKRFDICAEVVMGLVCFRLKGSNELNKLLLKRITNSREIHLVPCQLSGLFVIRLALCSQSTESCHIQHAWRHIAQLSYPPLSLSQLGATNLLFKEMASKQQMGYKCRIAGVLLLLLASIAALVAVVVIQDTWKSKEYSFEYGIVIDAGSSRSNVYLYEWPGEKENETGVVTEKMNCKVLGAGISDMKVDPQKDAESWDGFKQCMDNVTNAIPVLKHKTTLLFLGATAGMRLLHQKDEKKSNEILGSLREYLEALPFNFQNASIMSGQEEGLYGWITVNYLMGNFLQKNLWNIYAHPEGEKTVGSMDLGGASTQIAFSVQDDLWGPDYLHVKLYGYPYNVYTHSFLCYGKNEAEKRILDKIVKESSDPSYIINPCFAEGYNVTINAMDIYDTECTMKPVDYNPDQELFMVGTSNSDKCRSIVKSIFDFQTCSSSQCSFNGVQQPPVAGDFMAYAGFFYTARALGFEGTSDIDQFSAAIRKFCDSHWTVLKAEKTWIADKYLRTYCYAGHYVYTMLADGYKFDNETWKNIDFQKQVKKTSIGWSLGYMLSMSNMIPSEVKVITPLTNPVFAGLVFLFSALTITTVVLVFIILIRTCF</sequence>
<keyword evidence="16" id="KW-0067">ATP-binding</keyword>
<evidence type="ECO:0000313" key="20">
    <source>
        <dbReference type="Proteomes" id="UP001488805"/>
    </source>
</evidence>
<dbReference type="PROSITE" id="PS01238">
    <property type="entry name" value="GDA1_CD39_NTPASE"/>
    <property type="match status" value="1"/>
</dbReference>
<evidence type="ECO:0000313" key="19">
    <source>
        <dbReference type="EMBL" id="KAK9513414.1"/>
    </source>
</evidence>
<keyword evidence="18" id="KW-1133">Transmembrane helix</keyword>
<evidence type="ECO:0000256" key="16">
    <source>
        <dbReference type="PIRSR" id="PIRSR600407-2"/>
    </source>
</evidence>
<proteinExistence type="inferred from homology"/>
<feature type="transmembrane region" description="Helical" evidence="18">
    <location>
        <begin position="422"/>
        <end position="442"/>
    </location>
</feature>
<dbReference type="Gene3D" id="3.30.420.40">
    <property type="match status" value="1"/>
</dbReference>
<reference evidence="19 20" key="1">
    <citation type="journal article" date="2024" name="Genome Biol. Evol.">
        <title>Chromosome-level genome assembly of the viviparous eelpout Zoarces viviparus.</title>
        <authorList>
            <person name="Fuhrmann N."/>
            <person name="Brasseur M.V."/>
            <person name="Bakowski C.E."/>
            <person name="Podsiadlowski L."/>
            <person name="Prost S."/>
            <person name="Krehenwinkel H."/>
            <person name="Mayer C."/>
        </authorList>
    </citation>
    <scope>NUCLEOTIDE SEQUENCE [LARGE SCALE GENOMIC DNA]</scope>
    <source>
        <strain evidence="19">NO-MEL_2022_Ind0_liver</strain>
    </source>
</reference>
<dbReference type="GO" id="GO:0004058">
    <property type="term" value="F:aromatic-L-amino-acid decarboxylase activity"/>
    <property type="evidence" value="ECO:0007669"/>
    <property type="project" value="UniProtKB-EC"/>
</dbReference>
<dbReference type="SUPFAM" id="SSF53383">
    <property type="entry name" value="PLP-dependent transferases"/>
    <property type="match status" value="1"/>
</dbReference>
<evidence type="ECO:0000256" key="9">
    <source>
        <dbReference type="ARBA" id="ARBA00023239"/>
    </source>
</evidence>
<keyword evidence="6" id="KW-0210">Decarboxylase</keyword>
<evidence type="ECO:0000256" key="10">
    <source>
        <dbReference type="ARBA" id="ARBA00037256"/>
    </source>
</evidence>